<keyword evidence="6" id="KW-1185">Reference proteome</keyword>
<feature type="compositionally biased region" description="Polar residues" evidence="2">
    <location>
        <begin position="12"/>
        <end position="21"/>
    </location>
</feature>
<evidence type="ECO:0000313" key="6">
    <source>
        <dbReference type="Proteomes" id="UP000011115"/>
    </source>
</evidence>
<reference evidence="6" key="1">
    <citation type="journal article" date="2011" name="Nature">
        <title>Genome sequence and analysis of the tuber crop potato.</title>
        <authorList>
            <consortium name="The Potato Genome Sequencing Consortium"/>
        </authorList>
    </citation>
    <scope>NUCLEOTIDE SEQUENCE [LARGE SCALE GENOMIC DNA]</scope>
    <source>
        <strain evidence="6">cv. DM1-3 516 R44</strain>
    </source>
</reference>
<feature type="domain" description="CCHC-type" evidence="4">
    <location>
        <begin position="138"/>
        <end position="153"/>
    </location>
</feature>
<keyword evidence="3" id="KW-0812">Transmembrane</keyword>
<dbReference type="PROSITE" id="PS50158">
    <property type="entry name" value="ZF_CCHC"/>
    <property type="match status" value="1"/>
</dbReference>
<reference evidence="5" key="2">
    <citation type="submission" date="2015-06" db="UniProtKB">
        <authorList>
            <consortium name="EnsemblPlants"/>
        </authorList>
    </citation>
    <scope>IDENTIFICATION</scope>
    <source>
        <strain evidence="5">DM1-3 516 R44</strain>
    </source>
</reference>
<dbReference type="EnsemblPlants" id="PGSC0003DMT400015115">
    <property type="protein sequence ID" value="PGSC0003DMT400015115"/>
    <property type="gene ID" value="PGSC0003DMG400005910"/>
</dbReference>
<dbReference type="GO" id="GO:0008270">
    <property type="term" value="F:zinc ion binding"/>
    <property type="evidence" value="ECO:0007669"/>
    <property type="project" value="UniProtKB-KW"/>
</dbReference>
<evidence type="ECO:0000256" key="3">
    <source>
        <dbReference type="SAM" id="Phobius"/>
    </source>
</evidence>
<sequence>MDKQEKKEKSEGLNSESSLMRSENEEAEANEDRSLKIVEKAMIPASCSNVIEEEEAEILTNIEMVSGGIDKGFKSFCRDMFPEDKAKEKENVDDTKAMDIGDCAAEKNPVDVSDNAVLRRLLRGPRYFDTPDKSWGTCYNCGEEGHAAVNCTSARRKKPCFVCGSFEHNAKHCAKVSEENCLLSIGICDLILLVLSCLLVFSTFVKLVKEFIILGIFFYINASR</sequence>
<keyword evidence="3" id="KW-0472">Membrane</keyword>
<feature type="region of interest" description="Disordered" evidence="2">
    <location>
        <begin position="1"/>
        <end position="34"/>
    </location>
</feature>
<dbReference type="InterPro" id="IPR001878">
    <property type="entry name" value="Znf_CCHC"/>
</dbReference>
<dbReference type="AlphaFoldDB" id="M1A5H5"/>
<evidence type="ECO:0000256" key="1">
    <source>
        <dbReference type="PROSITE-ProRule" id="PRU00047"/>
    </source>
</evidence>
<dbReference type="SUPFAM" id="SSF57756">
    <property type="entry name" value="Retrovirus zinc finger-like domains"/>
    <property type="match status" value="1"/>
</dbReference>
<proteinExistence type="predicted"/>
<keyword evidence="3" id="KW-1133">Transmembrane helix</keyword>
<feature type="transmembrane region" description="Helical" evidence="3">
    <location>
        <begin position="181"/>
        <end position="201"/>
    </location>
</feature>
<dbReference type="PANTHER" id="PTHR46978">
    <property type="entry name" value="ZINC KNUCKLE (CCHC-TYPE) FAMILY PROTEIN"/>
    <property type="match status" value="1"/>
</dbReference>
<dbReference type="InterPro" id="IPR036875">
    <property type="entry name" value="Znf_CCHC_sf"/>
</dbReference>
<dbReference type="Proteomes" id="UP000011115">
    <property type="component" value="Unassembled WGS sequence"/>
</dbReference>
<evidence type="ECO:0000313" key="5">
    <source>
        <dbReference type="EnsemblPlants" id="PGSC0003DMT400015115"/>
    </source>
</evidence>
<dbReference type="OrthoDB" id="427960at2759"/>
<dbReference type="Gramene" id="PGSC0003DMT400015115">
    <property type="protein sequence ID" value="PGSC0003DMT400015115"/>
    <property type="gene ID" value="PGSC0003DMG400005910"/>
</dbReference>
<gene>
    <name evidence="5" type="primary">LOC102584566</name>
</gene>
<feature type="compositionally biased region" description="Basic and acidic residues" evidence="2">
    <location>
        <begin position="1"/>
        <end position="11"/>
    </location>
</feature>
<dbReference type="GO" id="GO:0003676">
    <property type="term" value="F:nucleic acid binding"/>
    <property type="evidence" value="ECO:0007669"/>
    <property type="project" value="InterPro"/>
</dbReference>
<dbReference type="Gene3D" id="4.10.60.10">
    <property type="entry name" value="Zinc finger, CCHC-type"/>
    <property type="match status" value="1"/>
</dbReference>
<dbReference type="Pfam" id="PF00098">
    <property type="entry name" value="zf-CCHC"/>
    <property type="match status" value="1"/>
</dbReference>
<dbReference type="HOGENOM" id="CLU_1236873_0_0_1"/>
<organism evidence="5 6">
    <name type="scientific">Solanum tuberosum</name>
    <name type="common">Potato</name>
    <dbReference type="NCBI Taxonomy" id="4113"/>
    <lineage>
        <taxon>Eukaryota</taxon>
        <taxon>Viridiplantae</taxon>
        <taxon>Streptophyta</taxon>
        <taxon>Embryophyta</taxon>
        <taxon>Tracheophyta</taxon>
        <taxon>Spermatophyta</taxon>
        <taxon>Magnoliopsida</taxon>
        <taxon>eudicotyledons</taxon>
        <taxon>Gunneridae</taxon>
        <taxon>Pentapetalae</taxon>
        <taxon>asterids</taxon>
        <taxon>lamiids</taxon>
        <taxon>Solanales</taxon>
        <taxon>Solanaceae</taxon>
        <taxon>Solanoideae</taxon>
        <taxon>Solaneae</taxon>
        <taxon>Solanum</taxon>
    </lineage>
</organism>
<protein>
    <submittedName>
        <fullName evidence="5">Cellular nucleic acid binding protein</fullName>
    </submittedName>
</protein>
<accession>M1A5H5</accession>
<dbReference type="PANTHER" id="PTHR46978:SF8">
    <property type="entry name" value="PROTEIN AIR1-LIKE ISOFORM X1"/>
    <property type="match status" value="1"/>
</dbReference>
<evidence type="ECO:0000256" key="2">
    <source>
        <dbReference type="SAM" id="MobiDB-lite"/>
    </source>
</evidence>
<keyword evidence="1" id="KW-0862">Zinc</keyword>
<name>M1A5H5_SOLTU</name>
<dbReference type="SMART" id="SM00343">
    <property type="entry name" value="ZnF_C2HC"/>
    <property type="match status" value="2"/>
</dbReference>
<dbReference type="ExpressionAtlas" id="M1A5H5">
    <property type="expression patterns" value="baseline"/>
</dbReference>
<evidence type="ECO:0000259" key="4">
    <source>
        <dbReference type="PROSITE" id="PS50158"/>
    </source>
</evidence>
<keyword evidence="1" id="KW-0479">Metal-binding</keyword>
<keyword evidence="1" id="KW-0863">Zinc-finger</keyword>